<proteinExistence type="predicted"/>
<organism evidence="2 3">
    <name type="scientific">Crepidotus variabilis</name>
    <dbReference type="NCBI Taxonomy" id="179855"/>
    <lineage>
        <taxon>Eukaryota</taxon>
        <taxon>Fungi</taxon>
        <taxon>Dikarya</taxon>
        <taxon>Basidiomycota</taxon>
        <taxon>Agaricomycotina</taxon>
        <taxon>Agaricomycetes</taxon>
        <taxon>Agaricomycetidae</taxon>
        <taxon>Agaricales</taxon>
        <taxon>Agaricineae</taxon>
        <taxon>Crepidotaceae</taxon>
        <taxon>Crepidotus</taxon>
    </lineage>
</organism>
<dbReference type="EMBL" id="MU157837">
    <property type="protein sequence ID" value="KAF9530886.1"/>
    <property type="molecule type" value="Genomic_DNA"/>
</dbReference>
<evidence type="ECO:0000313" key="3">
    <source>
        <dbReference type="Proteomes" id="UP000807306"/>
    </source>
</evidence>
<accession>A0A9P6EKN3</accession>
<protein>
    <submittedName>
        <fullName evidence="2">Uncharacterized protein</fullName>
    </submittedName>
</protein>
<name>A0A9P6EKN3_9AGAR</name>
<feature type="region of interest" description="Disordered" evidence="1">
    <location>
        <begin position="219"/>
        <end position="238"/>
    </location>
</feature>
<gene>
    <name evidence="2" type="ORF">CPB83DRAFT_849810</name>
</gene>
<dbReference type="OrthoDB" id="3057455at2759"/>
<reference evidence="2" key="1">
    <citation type="submission" date="2020-11" db="EMBL/GenBank/DDBJ databases">
        <authorList>
            <consortium name="DOE Joint Genome Institute"/>
            <person name="Ahrendt S."/>
            <person name="Riley R."/>
            <person name="Andreopoulos W."/>
            <person name="Labutti K."/>
            <person name="Pangilinan J."/>
            <person name="Ruiz-Duenas F.J."/>
            <person name="Barrasa J.M."/>
            <person name="Sanchez-Garcia M."/>
            <person name="Camarero S."/>
            <person name="Miyauchi S."/>
            <person name="Serrano A."/>
            <person name="Linde D."/>
            <person name="Babiker R."/>
            <person name="Drula E."/>
            <person name="Ayuso-Fernandez I."/>
            <person name="Pacheco R."/>
            <person name="Padilla G."/>
            <person name="Ferreira P."/>
            <person name="Barriuso J."/>
            <person name="Kellner H."/>
            <person name="Castanera R."/>
            <person name="Alfaro M."/>
            <person name="Ramirez L."/>
            <person name="Pisabarro A.G."/>
            <person name="Kuo A."/>
            <person name="Tritt A."/>
            <person name="Lipzen A."/>
            <person name="He G."/>
            <person name="Yan M."/>
            <person name="Ng V."/>
            <person name="Cullen D."/>
            <person name="Martin F."/>
            <person name="Rosso M.-N."/>
            <person name="Henrissat B."/>
            <person name="Hibbett D."/>
            <person name="Martinez A.T."/>
            <person name="Grigoriev I.V."/>
        </authorList>
    </citation>
    <scope>NUCLEOTIDE SEQUENCE</scope>
    <source>
        <strain evidence="2">CBS 506.95</strain>
    </source>
</reference>
<sequence>MIDILNVLITSFSDISSATIAAWARNSIAFNTQTVGLNTFDSIMEHWASIGSEAKGPNDVEKVTAAPPMAMLKGLPKQTHDATGQRLYYLTTLKVPPNTPVVPASTSCQPLLSNEQLVVLEADSCISTEPPSSTASSFDLSSSSVTSDNDDLFISDSSFSATSSVGKDFGIPKGVGLGLSGFTTKGADKPFDGLGLVDIHGWVRQADLEELHQSGCDHDSCYGSTRPPTPSNSSNGVSSTFLRETLHTFMEDPFHEQSLDTIPECQSWCEVDCVTNTLEDELLTQSHQRHETNVYPIGRGHGAGVLPRPRKHFSSATISSQLKSVTHPIERQRLTSLRARASTWPTHRFSGGTTESRSLGWRV</sequence>
<keyword evidence="3" id="KW-1185">Reference proteome</keyword>
<dbReference type="Proteomes" id="UP000807306">
    <property type="component" value="Unassembled WGS sequence"/>
</dbReference>
<comment type="caution">
    <text evidence="2">The sequence shown here is derived from an EMBL/GenBank/DDBJ whole genome shotgun (WGS) entry which is preliminary data.</text>
</comment>
<evidence type="ECO:0000256" key="1">
    <source>
        <dbReference type="SAM" id="MobiDB-lite"/>
    </source>
</evidence>
<evidence type="ECO:0000313" key="2">
    <source>
        <dbReference type="EMBL" id="KAF9530886.1"/>
    </source>
</evidence>
<dbReference type="AlphaFoldDB" id="A0A9P6EKN3"/>